<dbReference type="EMBL" id="HBIO01025980">
    <property type="protein sequence ID" value="CAE0475090.1"/>
    <property type="molecule type" value="Transcribed_RNA"/>
</dbReference>
<dbReference type="PROSITE" id="PS50217">
    <property type="entry name" value="BZIP"/>
    <property type="match status" value="1"/>
</dbReference>
<feature type="domain" description="BZIP" evidence="2">
    <location>
        <begin position="109"/>
        <end position="160"/>
    </location>
</feature>
<dbReference type="CDD" id="cd14686">
    <property type="entry name" value="bZIP"/>
    <property type="match status" value="1"/>
</dbReference>
<dbReference type="PROSITE" id="PS00036">
    <property type="entry name" value="BZIP_BASIC"/>
    <property type="match status" value="1"/>
</dbReference>
<dbReference type="InterPro" id="IPR046347">
    <property type="entry name" value="bZIP_sf"/>
</dbReference>
<dbReference type="GO" id="GO:0003700">
    <property type="term" value="F:DNA-binding transcription factor activity"/>
    <property type="evidence" value="ECO:0007669"/>
    <property type="project" value="InterPro"/>
</dbReference>
<name>A0A7S3VEL3_9STRA</name>
<accession>A0A7S3VEL3</accession>
<dbReference type="SMART" id="SM00338">
    <property type="entry name" value="BRLZ"/>
    <property type="match status" value="1"/>
</dbReference>
<dbReference type="Pfam" id="PF00170">
    <property type="entry name" value="bZIP_1"/>
    <property type="match status" value="1"/>
</dbReference>
<reference evidence="3" key="1">
    <citation type="submission" date="2021-01" db="EMBL/GenBank/DDBJ databases">
        <authorList>
            <person name="Corre E."/>
            <person name="Pelletier E."/>
            <person name="Niang G."/>
            <person name="Scheremetjew M."/>
            <person name="Finn R."/>
            <person name="Kale V."/>
            <person name="Holt S."/>
            <person name="Cochrane G."/>
            <person name="Meng A."/>
            <person name="Brown T."/>
            <person name="Cohen L."/>
        </authorList>
    </citation>
    <scope>NUCLEOTIDE SEQUENCE</scope>
    <source>
        <strain evidence="3">MM31A-1</strain>
    </source>
</reference>
<protein>
    <recommendedName>
        <fullName evidence="2">BZIP domain-containing protein</fullName>
    </recommendedName>
</protein>
<proteinExistence type="predicted"/>
<dbReference type="Gene3D" id="1.20.5.170">
    <property type="match status" value="1"/>
</dbReference>
<gene>
    <name evidence="3" type="ORF">CDEB00056_LOCUS19943</name>
</gene>
<organism evidence="3">
    <name type="scientific">Chaetoceros debilis</name>
    <dbReference type="NCBI Taxonomy" id="122233"/>
    <lineage>
        <taxon>Eukaryota</taxon>
        <taxon>Sar</taxon>
        <taxon>Stramenopiles</taxon>
        <taxon>Ochrophyta</taxon>
        <taxon>Bacillariophyta</taxon>
        <taxon>Coscinodiscophyceae</taxon>
        <taxon>Chaetocerotophycidae</taxon>
        <taxon>Chaetocerotales</taxon>
        <taxon>Chaetocerotaceae</taxon>
        <taxon>Chaetoceros</taxon>
    </lineage>
</organism>
<sequence length="336" mass="36004">MTAVTTSTITGTARKRRMEILATTRENGHGNVTVGIESEHEHKRQRTTDGITRSYNVTDEENAIPSSVSVASASVFKHAPNPNPNPTPKTKYQNRYEPDVPMTKEQAADWRREARRKRNRESAAASRNKVRSRISELETEVDEWKDKYEGLLGRIRKLEQLDGTGSAMGLNMGMSMGMGMDIGGMGLSVPLQGQVTPSSAFTMSPLPEPGITTSNGHDNGVPHDPLFSIMPLGSLDTDALALTLPLDLALPDVHVHVNTNSNANVPQPLAANAITSAPIKEEAVSNDLPVAAAAILAENPATKQPAVAAAAGVDTATGAVRHDPEFHLIEMTSRPA</sequence>
<evidence type="ECO:0000256" key="1">
    <source>
        <dbReference type="SAM" id="MobiDB-lite"/>
    </source>
</evidence>
<evidence type="ECO:0000313" key="3">
    <source>
        <dbReference type="EMBL" id="CAE0475090.1"/>
    </source>
</evidence>
<evidence type="ECO:0000259" key="2">
    <source>
        <dbReference type="PROSITE" id="PS50217"/>
    </source>
</evidence>
<dbReference type="AlphaFoldDB" id="A0A7S3VEL3"/>
<dbReference type="InterPro" id="IPR004827">
    <property type="entry name" value="bZIP"/>
</dbReference>
<dbReference type="SUPFAM" id="SSF57959">
    <property type="entry name" value="Leucine zipper domain"/>
    <property type="match status" value="1"/>
</dbReference>
<feature type="region of interest" description="Disordered" evidence="1">
    <location>
        <begin position="77"/>
        <end position="130"/>
    </location>
</feature>